<dbReference type="Gene3D" id="1.20.1250.20">
    <property type="entry name" value="MFS general substrate transporter like domains"/>
    <property type="match status" value="1"/>
</dbReference>
<dbReference type="PANTHER" id="PTHR23516">
    <property type="entry name" value="SAM (S-ADENOSYL METHIONINE) TRANSPORTER"/>
    <property type="match status" value="1"/>
</dbReference>
<feature type="transmembrane region" description="Helical" evidence="1">
    <location>
        <begin position="363"/>
        <end position="386"/>
    </location>
</feature>
<dbReference type="Proteomes" id="UP001497444">
    <property type="component" value="Chromosome 16"/>
</dbReference>
<sequence length="488" mass="53708">MEEMAWEGMMRWLYAFQVLACALVLYSSRAFVIRKVGGGGGVAMEKTAATIAAPRRVTSSSAFIVFQRAFLTVFLLASMADGLQQVYGESLYQSYALKRRDIALLLAVGHATSLSLGTFLGASADTIGRKRMCMLYCFLQVLAFFAKQMNNFKVLCFAHVCLGLSAALYFSAFEAWMTTEHEKMGFRHEWLNETFWMMSLGMGIVAIGSGALANFLVEWEGVGARAPSFAAAVVSAVCFLIIKSTWVENVGVRHISLSRPISNAFQALQEKSVALLGWAQACFDLAVGIFWLLWIPTLVADGREVQSGLIYTCLMASRMLGSSIAALLQCGPLNTPLGAFLPYIFLVAAGSLFLPAYDYQEIGVLLACFCLFHICVGIIWPSLAHLRSIYIPNDRRAAVLSLFRVPVHGAILFIIVRGELFLGLENSTIFTLAIVGLLSAAACIHMITRTKHSTSQENGLWKVLTRIVTSTFKDMSSTVQWLCLHKFY</sequence>
<keyword evidence="1" id="KW-1133">Transmembrane helix</keyword>
<evidence type="ECO:0008006" key="4">
    <source>
        <dbReference type="Google" id="ProtNLM"/>
    </source>
</evidence>
<reference evidence="2" key="1">
    <citation type="submission" date="2024-02" db="EMBL/GenBank/DDBJ databases">
        <authorList>
            <consortium name="ELIXIR-Norway"/>
            <consortium name="Elixir Norway"/>
        </authorList>
    </citation>
    <scope>NUCLEOTIDE SEQUENCE</scope>
</reference>
<dbReference type="Pfam" id="PF05631">
    <property type="entry name" value="MFS_5"/>
    <property type="match status" value="1"/>
</dbReference>
<feature type="transmembrane region" description="Helical" evidence="1">
    <location>
        <begin position="152"/>
        <end position="173"/>
    </location>
</feature>
<feature type="transmembrane region" description="Helical" evidence="1">
    <location>
        <begin position="273"/>
        <end position="296"/>
    </location>
</feature>
<evidence type="ECO:0000256" key="1">
    <source>
        <dbReference type="SAM" id="Phobius"/>
    </source>
</evidence>
<keyword evidence="3" id="KW-1185">Reference proteome</keyword>
<accession>A0ABP0WGN3</accession>
<proteinExistence type="predicted"/>
<evidence type="ECO:0000313" key="3">
    <source>
        <dbReference type="Proteomes" id="UP001497444"/>
    </source>
</evidence>
<keyword evidence="1" id="KW-0812">Transmembrane</keyword>
<dbReference type="PANTHER" id="PTHR23516:SF2">
    <property type="entry name" value="MOLYBDATE-ANION TRANSPORTER"/>
    <property type="match status" value="1"/>
</dbReference>
<keyword evidence="1" id="KW-0472">Membrane</keyword>
<feature type="transmembrane region" description="Helical" evidence="1">
    <location>
        <begin position="229"/>
        <end position="252"/>
    </location>
</feature>
<organism evidence="2 3">
    <name type="scientific">Sphagnum jensenii</name>
    <dbReference type="NCBI Taxonomy" id="128206"/>
    <lineage>
        <taxon>Eukaryota</taxon>
        <taxon>Viridiplantae</taxon>
        <taxon>Streptophyta</taxon>
        <taxon>Embryophyta</taxon>
        <taxon>Bryophyta</taxon>
        <taxon>Sphagnophytina</taxon>
        <taxon>Sphagnopsida</taxon>
        <taxon>Sphagnales</taxon>
        <taxon>Sphagnaceae</taxon>
        <taxon>Sphagnum</taxon>
    </lineage>
</organism>
<feature type="transmembrane region" description="Helical" evidence="1">
    <location>
        <begin position="428"/>
        <end position="447"/>
    </location>
</feature>
<dbReference type="EMBL" id="OZ020111">
    <property type="protein sequence ID" value="CAK9264555.1"/>
    <property type="molecule type" value="Genomic_DNA"/>
</dbReference>
<gene>
    <name evidence="2" type="ORF">CSSPJE1EN1_LOCUS10033</name>
</gene>
<dbReference type="SUPFAM" id="SSF103473">
    <property type="entry name" value="MFS general substrate transporter"/>
    <property type="match status" value="1"/>
</dbReference>
<name>A0ABP0WGN3_9BRYO</name>
<dbReference type="InterPro" id="IPR036259">
    <property type="entry name" value="MFS_trans_sf"/>
</dbReference>
<feature type="transmembrane region" description="Helical" evidence="1">
    <location>
        <begin position="62"/>
        <end position="81"/>
    </location>
</feature>
<evidence type="ECO:0000313" key="2">
    <source>
        <dbReference type="EMBL" id="CAK9264555.1"/>
    </source>
</evidence>
<feature type="transmembrane region" description="Helical" evidence="1">
    <location>
        <begin position="102"/>
        <end position="122"/>
    </location>
</feature>
<protein>
    <recommendedName>
        <fullName evidence="4">Molybdate-anion transporter</fullName>
    </recommendedName>
</protein>
<feature type="transmembrane region" description="Helical" evidence="1">
    <location>
        <begin position="194"/>
        <end position="217"/>
    </location>
</feature>
<feature type="transmembrane region" description="Helical" evidence="1">
    <location>
        <begin position="398"/>
        <end position="416"/>
    </location>
</feature>
<dbReference type="InterPro" id="IPR008509">
    <property type="entry name" value="MOT2/MFSD5"/>
</dbReference>